<feature type="domain" description="Glycosyltransferase 2-like" evidence="1">
    <location>
        <begin position="28"/>
        <end position="132"/>
    </location>
</feature>
<dbReference type="InterPro" id="IPR001173">
    <property type="entry name" value="Glyco_trans_2-like"/>
</dbReference>
<evidence type="ECO:0000313" key="2">
    <source>
        <dbReference type="EMBL" id="MBT9315529.1"/>
    </source>
</evidence>
<evidence type="ECO:0000259" key="1">
    <source>
        <dbReference type="Pfam" id="PF00535"/>
    </source>
</evidence>
<name>A0A947DF59_9CYAN</name>
<protein>
    <submittedName>
        <fullName evidence="2">Glycosyltransferase</fullName>
    </submittedName>
</protein>
<dbReference type="PANTHER" id="PTHR43179">
    <property type="entry name" value="RHAMNOSYLTRANSFERASE WBBL"/>
    <property type="match status" value="1"/>
</dbReference>
<dbReference type="RefSeq" id="WP_215608600.1">
    <property type="nucleotide sequence ID" value="NZ_JADOES010000013.1"/>
</dbReference>
<dbReference type="Proteomes" id="UP000717364">
    <property type="component" value="Unassembled WGS sequence"/>
</dbReference>
<organism evidence="2 3">
    <name type="scientific">Leptothoe spongobia TAU-MAC 1115</name>
    <dbReference type="NCBI Taxonomy" id="1967444"/>
    <lineage>
        <taxon>Bacteria</taxon>
        <taxon>Bacillati</taxon>
        <taxon>Cyanobacteriota</taxon>
        <taxon>Cyanophyceae</taxon>
        <taxon>Nodosilineales</taxon>
        <taxon>Cymatolegaceae</taxon>
        <taxon>Leptothoe</taxon>
        <taxon>Leptothoe spongobia</taxon>
    </lineage>
</organism>
<reference evidence="2" key="2">
    <citation type="journal article" date="2021" name="Mar. Drugs">
        <title>Genome Reduction and Secondary Metabolism of the Marine Sponge-Associated Cyanobacterium Leptothoe.</title>
        <authorList>
            <person name="Konstantinou D."/>
            <person name="Popin R.V."/>
            <person name="Fewer D.P."/>
            <person name="Sivonen K."/>
            <person name="Gkelis S."/>
        </authorList>
    </citation>
    <scope>NUCLEOTIDE SEQUENCE</scope>
    <source>
        <strain evidence="2">TAU-MAC 1115</strain>
    </source>
</reference>
<dbReference type="EMBL" id="JADOES010000013">
    <property type="protein sequence ID" value="MBT9315529.1"/>
    <property type="molecule type" value="Genomic_DNA"/>
</dbReference>
<accession>A0A947DF59</accession>
<dbReference type="InterPro" id="IPR029044">
    <property type="entry name" value="Nucleotide-diphossugar_trans"/>
</dbReference>
<sequence>MQTQTITKRTTTKTSLLPSITLIVAPRERFSYVQPSLESIYRHTKIPFELVYIDVNSPQYLRHYLARSAAERDFTLLRVPRFLSPNQVRNIALSYATTDYVLFIDNDIHVSPGWLEKLWKCAQETDATVVSPLLCVGKPLHERILMAGGEIRIFLETDGPYEHRRLYKKCHLVNRSATMLKHQLQQRACDYAELSCMLVKRDIFEQIGPFDEKLLNTQENLDFCLSVAQAGGKIYCEPAAVVTYVPEMPRRWSDLIYFMLRWSDAWEAESLIHFQKKWGLDMDRDFMKRFQQLGHQRHQLLLLPLLRRLTAGRRVRVLEKLAIRLEQWLNQYITDRYKRRSRQLATKRLETQQLGAKRLGAKRLGRKISVWPQY</sequence>
<proteinExistence type="predicted"/>
<dbReference type="SUPFAM" id="SSF53448">
    <property type="entry name" value="Nucleotide-diphospho-sugar transferases"/>
    <property type="match status" value="1"/>
</dbReference>
<dbReference type="Gene3D" id="3.90.550.10">
    <property type="entry name" value="Spore Coat Polysaccharide Biosynthesis Protein SpsA, Chain A"/>
    <property type="match status" value="1"/>
</dbReference>
<keyword evidence="3" id="KW-1185">Reference proteome</keyword>
<gene>
    <name evidence="2" type="ORF">IXB50_08835</name>
</gene>
<reference evidence="2" key="1">
    <citation type="submission" date="2020-11" db="EMBL/GenBank/DDBJ databases">
        <authorList>
            <person name="Konstantinou D."/>
            <person name="Gkelis S."/>
            <person name="Popin R."/>
            <person name="Fewer D."/>
            <person name="Sivonen K."/>
        </authorList>
    </citation>
    <scope>NUCLEOTIDE SEQUENCE</scope>
    <source>
        <strain evidence="2">TAU-MAC 1115</strain>
    </source>
</reference>
<dbReference type="AlphaFoldDB" id="A0A947DF59"/>
<evidence type="ECO:0000313" key="3">
    <source>
        <dbReference type="Proteomes" id="UP000717364"/>
    </source>
</evidence>
<comment type="caution">
    <text evidence="2">The sequence shown here is derived from an EMBL/GenBank/DDBJ whole genome shotgun (WGS) entry which is preliminary data.</text>
</comment>
<dbReference type="PANTHER" id="PTHR43179:SF7">
    <property type="entry name" value="RHAMNOSYLTRANSFERASE WBBL"/>
    <property type="match status" value="1"/>
</dbReference>
<dbReference type="Pfam" id="PF00535">
    <property type="entry name" value="Glycos_transf_2"/>
    <property type="match status" value="1"/>
</dbReference>